<sequence>MTGSAMDPGGMDAGGMNAGGAASADTGADTGAERGIDTVAVAAVTYDRHEELAQLLRSLAAQSAPIATVALVDSGTKPATAVVDAAAGSIHYLRSEANLGGAGGFAFAILAAIASGARWIWLMDDDGHPEDERCLAELLRAAHEHDLDIVSPLVAATSDPTRLSFNFRIHGLLTNDRAKLEPMGYLPGMVHFFNGALVRADVFAKIGLPDMKFFIRGDEVDFLARVRKAGLRYGTLATVAVRHPATWSEMKPIFGGFITPVIPEGDFKRFSYFRNRAYLARKYRNLRWFGADVIGFPYWFLTQRDIKGLRAWFAAYSAGLRGTGFGPPPSS</sequence>
<evidence type="ECO:0000259" key="6">
    <source>
        <dbReference type="Pfam" id="PF00535"/>
    </source>
</evidence>
<dbReference type="RefSeq" id="WP_301226880.1">
    <property type="nucleotide sequence ID" value="NZ_JAROCG010000001.1"/>
</dbReference>
<dbReference type="EC" id="2.4.-.-" evidence="7"/>
<accession>A0ABT8K140</accession>
<comment type="pathway">
    <text evidence="1">Cell wall biogenesis; cell wall polysaccharide biosynthesis.</text>
</comment>
<feature type="compositionally biased region" description="Low complexity" evidence="5">
    <location>
        <begin position="19"/>
        <end position="29"/>
    </location>
</feature>
<keyword evidence="4 7" id="KW-0808">Transferase</keyword>
<dbReference type="EMBL" id="JAROCG010000001">
    <property type="protein sequence ID" value="MDN4611141.1"/>
    <property type="molecule type" value="Genomic_DNA"/>
</dbReference>
<evidence type="ECO:0000313" key="7">
    <source>
        <dbReference type="EMBL" id="MDN4611141.1"/>
    </source>
</evidence>
<keyword evidence="3 7" id="KW-0328">Glycosyltransferase</keyword>
<feature type="domain" description="Glycosyltransferase 2-like" evidence="6">
    <location>
        <begin position="43"/>
        <end position="203"/>
    </location>
</feature>
<evidence type="ECO:0000256" key="1">
    <source>
        <dbReference type="ARBA" id="ARBA00004776"/>
    </source>
</evidence>
<feature type="compositionally biased region" description="Low complexity" evidence="5">
    <location>
        <begin position="1"/>
        <end position="10"/>
    </location>
</feature>
<dbReference type="InterPro" id="IPR001173">
    <property type="entry name" value="Glyco_trans_2-like"/>
</dbReference>
<organism evidence="7 8">
    <name type="scientific">Arthrobacter burdickii</name>
    <dbReference type="NCBI Taxonomy" id="3035920"/>
    <lineage>
        <taxon>Bacteria</taxon>
        <taxon>Bacillati</taxon>
        <taxon>Actinomycetota</taxon>
        <taxon>Actinomycetes</taxon>
        <taxon>Micrococcales</taxon>
        <taxon>Micrococcaceae</taxon>
        <taxon>Arthrobacter</taxon>
    </lineage>
</organism>
<comment type="similarity">
    <text evidence="2">Belongs to the glycosyltransferase 2 family.</text>
</comment>
<gene>
    <name evidence="7" type="ORF">P5G52_09700</name>
</gene>
<dbReference type="SUPFAM" id="SSF53448">
    <property type="entry name" value="Nucleotide-diphospho-sugar transferases"/>
    <property type="match status" value="1"/>
</dbReference>
<evidence type="ECO:0000256" key="2">
    <source>
        <dbReference type="ARBA" id="ARBA00006739"/>
    </source>
</evidence>
<comment type="caution">
    <text evidence="7">The sequence shown here is derived from an EMBL/GenBank/DDBJ whole genome shotgun (WGS) entry which is preliminary data.</text>
</comment>
<evidence type="ECO:0000313" key="8">
    <source>
        <dbReference type="Proteomes" id="UP001174209"/>
    </source>
</evidence>
<evidence type="ECO:0000256" key="3">
    <source>
        <dbReference type="ARBA" id="ARBA00022676"/>
    </source>
</evidence>
<dbReference type="Gene3D" id="3.90.550.10">
    <property type="entry name" value="Spore Coat Polysaccharide Biosynthesis Protein SpsA, Chain A"/>
    <property type="match status" value="1"/>
</dbReference>
<feature type="region of interest" description="Disordered" evidence="5">
    <location>
        <begin position="1"/>
        <end position="29"/>
    </location>
</feature>
<dbReference type="GO" id="GO:0016757">
    <property type="term" value="F:glycosyltransferase activity"/>
    <property type="evidence" value="ECO:0007669"/>
    <property type="project" value="UniProtKB-KW"/>
</dbReference>
<evidence type="ECO:0000256" key="4">
    <source>
        <dbReference type="ARBA" id="ARBA00022679"/>
    </source>
</evidence>
<proteinExistence type="inferred from homology"/>
<name>A0ABT8K140_9MICC</name>
<dbReference type="PANTHER" id="PTHR43179">
    <property type="entry name" value="RHAMNOSYLTRANSFERASE WBBL"/>
    <property type="match status" value="1"/>
</dbReference>
<dbReference type="PANTHER" id="PTHR43179:SF12">
    <property type="entry name" value="GALACTOFURANOSYLTRANSFERASE GLFT2"/>
    <property type="match status" value="1"/>
</dbReference>
<protein>
    <submittedName>
        <fullName evidence="7">Glycosyltransferase family 2 protein</fullName>
        <ecNumber evidence="7">2.4.-.-</ecNumber>
    </submittedName>
</protein>
<reference evidence="7" key="1">
    <citation type="submission" date="2023-06" db="EMBL/GenBank/DDBJ databases">
        <title>MT1 and MT2 Draft Genomes of Novel Species.</title>
        <authorList>
            <person name="Venkateswaran K."/>
        </authorList>
    </citation>
    <scope>NUCLEOTIDE SEQUENCE</scope>
    <source>
        <strain evidence="7">IIF3SC-B10</strain>
    </source>
</reference>
<dbReference type="Pfam" id="PF00535">
    <property type="entry name" value="Glycos_transf_2"/>
    <property type="match status" value="1"/>
</dbReference>
<evidence type="ECO:0000256" key="5">
    <source>
        <dbReference type="SAM" id="MobiDB-lite"/>
    </source>
</evidence>
<dbReference type="Proteomes" id="UP001174209">
    <property type="component" value="Unassembled WGS sequence"/>
</dbReference>
<dbReference type="InterPro" id="IPR029044">
    <property type="entry name" value="Nucleotide-diphossugar_trans"/>
</dbReference>
<keyword evidence="8" id="KW-1185">Reference proteome</keyword>